<organism evidence="2 3">
    <name type="scientific">Colletotrichum asianum</name>
    <dbReference type="NCBI Taxonomy" id="702518"/>
    <lineage>
        <taxon>Eukaryota</taxon>
        <taxon>Fungi</taxon>
        <taxon>Dikarya</taxon>
        <taxon>Ascomycota</taxon>
        <taxon>Pezizomycotina</taxon>
        <taxon>Sordariomycetes</taxon>
        <taxon>Hypocreomycetidae</taxon>
        <taxon>Glomerellales</taxon>
        <taxon>Glomerellaceae</taxon>
        <taxon>Colletotrichum</taxon>
        <taxon>Colletotrichum gloeosporioides species complex</taxon>
    </lineage>
</organism>
<keyword evidence="3" id="KW-1185">Reference proteome</keyword>
<evidence type="ECO:0000313" key="2">
    <source>
        <dbReference type="EMBL" id="KAF0315893.1"/>
    </source>
</evidence>
<proteinExistence type="predicted"/>
<evidence type="ECO:0000313" key="3">
    <source>
        <dbReference type="Proteomes" id="UP000434172"/>
    </source>
</evidence>
<accession>A0A8H3ZE95</accession>
<feature type="region of interest" description="Disordered" evidence="1">
    <location>
        <begin position="1"/>
        <end position="94"/>
    </location>
</feature>
<comment type="caution">
    <text evidence="2">The sequence shown here is derived from an EMBL/GenBank/DDBJ whole genome shotgun (WGS) entry which is preliminary data.</text>
</comment>
<sequence length="748" mass="82892">MARQADPDLMARYMKALQRRKGGDTHQDHAAETPQQPRSPDFPLRPQSKEPLLDSQSQERPDLDTAVISRPQPEVPVPTYSHEAHSPPTSYGAPPAATPVAVTNNYVNGDMNIHQQDQHNYQADGKRHNTTNDDDATGRPGLLGRLGDFAGFLLRHWRMTISAVLLCLLSPTNRKLCLNEEYRLIARNIPRVADLCAGLPSSTAVLEDAAFPPFCRTFPAIKGSHVSTSVAAIAREIVVLGDMELADVAKSDGVWKNVFTDTHRMDRNLRRTNEAYEKQRTTTYRALHRLNRRIKIEIARMEEPVSGWYAWTPDWLVVLWTGRRDQAVTLNLLDELESLAMDARAQRKAHWDDLHASGLGAGDFDAVVGDLRSFATDIAVEKKSLAVRGDADGDHDGDDEDVEKRRAAADSSEAGVCMVRQVMLDVSAAHSAFLVSLDREIHHLGELIEMTIPTLRGKARDAYGKRQGKQYMSRPFRPLNDSFAGPDVRTRYKTRPSAHNPTAIGGAGAAGDGGSFLERMIRKSRTPVGAVVVALLAFTFWPRTPSPKPVPVPAKNDKGEMPKEIADICAIETALVSHVPSHEQPPTFFELLGLDPYSHPFSPPGSSTQRGAAGAAKAAAAEKLIKEAWLRLVEDVDKTYISVEIIGERGARESTESGVTQFISYKDVRSKVKLERLSADTEALRRLYNQVAQLLLDPGFRSTYMHYFMPGEQLYKSEIKKDLQQGWVHNRRAKVGEVCGWDAGDGQK</sequence>
<dbReference type="OrthoDB" id="4836408at2759"/>
<dbReference type="AlphaFoldDB" id="A0A8H3ZE95"/>
<dbReference type="EMBL" id="WOWK01000181">
    <property type="protein sequence ID" value="KAF0315893.1"/>
    <property type="molecule type" value="Genomic_DNA"/>
</dbReference>
<feature type="region of interest" description="Disordered" evidence="1">
    <location>
        <begin position="389"/>
        <end position="410"/>
    </location>
</feature>
<feature type="compositionally biased region" description="Basic and acidic residues" evidence="1">
    <location>
        <begin position="47"/>
        <end position="63"/>
    </location>
</feature>
<dbReference type="Proteomes" id="UP000434172">
    <property type="component" value="Unassembled WGS sequence"/>
</dbReference>
<evidence type="ECO:0000256" key="1">
    <source>
        <dbReference type="SAM" id="MobiDB-lite"/>
    </source>
</evidence>
<reference evidence="2 3" key="1">
    <citation type="submission" date="2019-12" db="EMBL/GenBank/DDBJ databases">
        <title>A genome sequence resource for the geographically widespread anthracnose pathogen Colletotrichum asianum.</title>
        <authorList>
            <person name="Meng Y."/>
        </authorList>
    </citation>
    <scope>NUCLEOTIDE SEQUENCE [LARGE SCALE GENOMIC DNA]</scope>
    <source>
        <strain evidence="2 3">ICMP 18580</strain>
    </source>
</reference>
<gene>
    <name evidence="2" type="ORF">GQ607_016871</name>
</gene>
<name>A0A8H3ZE95_9PEZI</name>
<protein>
    <submittedName>
        <fullName evidence="2">Uncharacterized protein</fullName>
    </submittedName>
</protein>
<feature type="compositionally biased region" description="Basic and acidic residues" evidence="1">
    <location>
        <begin position="21"/>
        <end position="31"/>
    </location>
</feature>